<dbReference type="AlphaFoldDB" id="A0A2P2QJ61"/>
<accession>A0A2P2QJ61</accession>
<reference evidence="1" key="1">
    <citation type="submission" date="2018-02" db="EMBL/GenBank/DDBJ databases">
        <title>Rhizophora mucronata_Transcriptome.</title>
        <authorList>
            <person name="Meera S.P."/>
            <person name="Sreeshan A."/>
            <person name="Augustine A."/>
        </authorList>
    </citation>
    <scope>NUCLEOTIDE SEQUENCE</scope>
    <source>
        <tissue evidence="1">Leaf</tissue>
    </source>
</reference>
<name>A0A2P2QJ61_RHIMU</name>
<sequence>MIALSCQITVDSVHINAIHVFLFSF</sequence>
<protein>
    <submittedName>
        <fullName evidence="1">Uncharacterized protein</fullName>
    </submittedName>
</protein>
<dbReference type="EMBL" id="GGEC01086542">
    <property type="protein sequence ID" value="MBX67026.1"/>
    <property type="molecule type" value="Transcribed_RNA"/>
</dbReference>
<evidence type="ECO:0000313" key="1">
    <source>
        <dbReference type="EMBL" id="MBX67026.1"/>
    </source>
</evidence>
<proteinExistence type="predicted"/>
<organism evidence="1">
    <name type="scientific">Rhizophora mucronata</name>
    <name type="common">Asiatic mangrove</name>
    <dbReference type="NCBI Taxonomy" id="61149"/>
    <lineage>
        <taxon>Eukaryota</taxon>
        <taxon>Viridiplantae</taxon>
        <taxon>Streptophyta</taxon>
        <taxon>Embryophyta</taxon>
        <taxon>Tracheophyta</taxon>
        <taxon>Spermatophyta</taxon>
        <taxon>Magnoliopsida</taxon>
        <taxon>eudicotyledons</taxon>
        <taxon>Gunneridae</taxon>
        <taxon>Pentapetalae</taxon>
        <taxon>rosids</taxon>
        <taxon>fabids</taxon>
        <taxon>Malpighiales</taxon>
        <taxon>Rhizophoraceae</taxon>
        <taxon>Rhizophora</taxon>
    </lineage>
</organism>